<keyword evidence="1" id="KW-0677">Repeat</keyword>
<organism evidence="5 6">
    <name type="scientific">Taphrina deformans (strain PYCC 5710 / ATCC 11124 / CBS 356.35 / IMI 108563 / JCM 9778 / NBRC 8474)</name>
    <name type="common">Peach leaf curl fungus</name>
    <name type="synonym">Lalaria deformans</name>
    <dbReference type="NCBI Taxonomy" id="1097556"/>
    <lineage>
        <taxon>Eukaryota</taxon>
        <taxon>Fungi</taxon>
        <taxon>Dikarya</taxon>
        <taxon>Ascomycota</taxon>
        <taxon>Taphrinomycotina</taxon>
        <taxon>Taphrinomycetes</taxon>
        <taxon>Taphrinales</taxon>
        <taxon>Taphrinaceae</taxon>
        <taxon>Taphrina</taxon>
    </lineage>
</organism>
<dbReference type="SUPFAM" id="SSF47576">
    <property type="entry name" value="Calponin-homology domain, CH-domain"/>
    <property type="match status" value="1"/>
</dbReference>
<reference evidence="5 6" key="1">
    <citation type="journal article" date="2013" name="MBio">
        <title>Genome sequencing of the plant pathogen Taphrina deformans, the causal agent of peach leaf curl.</title>
        <authorList>
            <person name="Cisse O.H."/>
            <person name="Almeida J.M.G.C.F."/>
            <person name="Fonseca A."/>
            <person name="Kumar A.A."/>
            <person name="Salojaervi J."/>
            <person name="Overmyer K."/>
            <person name="Hauser P.M."/>
            <person name="Pagni M."/>
        </authorList>
    </citation>
    <scope>NUCLEOTIDE SEQUENCE [LARGE SCALE GENOMIC DNA]</scope>
    <source>
        <strain evidence="6">PYCC 5710 / ATCC 11124 / CBS 356.35 / IMI 108563 / JCM 9778 / NBRC 8474</strain>
    </source>
</reference>
<dbReference type="InterPro" id="IPR001715">
    <property type="entry name" value="CH_dom"/>
</dbReference>
<gene>
    <name evidence="5" type="ORF">TAPDE_000729</name>
</gene>
<dbReference type="GO" id="GO:0003779">
    <property type="term" value="F:actin binding"/>
    <property type="evidence" value="ECO:0007669"/>
    <property type="project" value="UniProtKB-KW"/>
</dbReference>
<feature type="domain" description="Calponin-homology (CH)" evidence="4">
    <location>
        <begin position="128"/>
        <end position="234"/>
    </location>
</feature>
<keyword evidence="6" id="KW-1185">Reference proteome</keyword>
<dbReference type="VEuPathDB" id="FungiDB:TAPDE_000729"/>
<dbReference type="PANTHER" id="PTHR11915">
    <property type="entry name" value="SPECTRIN/FILAMIN RELATED CYTOSKELETAL PROTEIN"/>
    <property type="match status" value="1"/>
</dbReference>
<dbReference type="Proteomes" id="UP000013776">
    <property type="component" value="Unassembled WGS sequence"/>
</dbReference>
<feature type="domain" description="Calponin-homology (CH)" evidence="4">
    <location>
        <begin position="12"/>
        <end position="119"/>
    </location>
</feature>
<dbReference type="InterPro" id="IPR014837">
    <property type="entry name" value="EF-hand_Ca_insen"/>
</dbReference>
<dbReference type="SUPFAM" id="SSF47473">
    <property type="entry name" value="EF-hand"/>
    <property type="match status" value="1"/>
</dbReference>
<evidence type="ECO:0000259" key="4">
    <source>
        <dbReference type="PROSITE" id="PS50021"/>
    </source>
</evidence>
<name>R4XCM1_TAPDE</name>
<evidence type="ECO:0000256" key="1">
    <source>
        <dbReference type="ARBA" id="ARBA00022737"/>
    </source>
</evidence>
<evidence type="ECO:0000313" key="5">
    <source>
        <dbReference type="EMBL" id="CCG81045.1"/>
    </source>
</evidence>
<proteinExistence type="predicted"/>
<dbReference type="STRING" id="1097556.R4XCM1"/>
<dbReference type="Pfam" id="PF08726">
    <property type="entry name" value="EFhand_Ca_insen"/>
    <property type="match status" value="1"/>
</dbReference>
<dbReference type="Gene3D" id="1.20.58.60">
    <property type="match status" value="2"/>
</dbReference>
<evidence type="ECO:0000313" key="6">
    <source>
        <dbReference type="Proteomes" id="UP000013776"/>
    </source>
</evidence>
<comment type="caution">
    <text evidence="5">The sequence shown here is derived from an EMBL/GenBank/DDBJ whole genome shotgun (WGS) entry which is preliminary data.</text>
</comment>
<dbReference type="InterPro" id="IPR011992">
    <property type="entry name" value="EF-hand-dom_pair"/>
</dbReference>
<evidence type="ECO:0000256" key="3">
    <source>
        <dbReference type="ARBA" id="ARBA00023203"/>
    </source>
</evidence>
<protein>
    <submittedName>
        <fullName evidence="5">Alpha-actinin, sarcomeric</fullName>
    </submittedName>
</protein>
<dbReference type="eggNOG" id="KOG0035">
    <property type="taxonomic scope" value="Eukaryota"/>
</dbReference>
<dbReference type="PROSITE" id="PS50021">
    <property type="entry name" value="CH"/>
    <property type="match status" value="2"/>
</dbReference>
<dbReference type="Gene3D" id="1.10.418.10">
    <property type="entry name" value="Calponin-like domain"/>
    <property type="match status" value="2"/>
</dbReference>
<keyword evidence="2" id="KW-0106">Calcium</keyword>
<dbReference type="SUPFAM" id="SSF46966">
    <property type="entry name" value="Spectrin repeat"/>
    <property type="match status" value="2"/>
</dbReference>
<dbReference type="SMART" id="SM00033">
    <property type="entry name" value="CH"/>
    <property type="match status" value="2"/>
</dbReference>
<dbReference type="EMBL" id="CAHR02000023">
    <property type="protein sequence ID" value="CCG81045.1"/>
    <property type="molecule type" value="Genomic_DNA"/>
</dbReference>
<dbReference type="FunFam" id="1.10.238.10:FF:000223">
    <property type="entry name" value="Related to alpha-actinin"/>
    <property type="match status" value="1"/>
</dbReference>
<accession>R4XCM1</accession>
<dbReference type="OrthoDB" id="10017054at2759"/>
<dbReference type="SMART" id="SM01184">
    <property type="entry name" value="efhand_Ca_insen"/>
    <property type="match status" value="1"/>
</dbReference>
<evidence type="ECO:0000256" key="2">
    <source>
        <dbReference type="ARBA" id="ARBA00022837"/>
    </source>
</evidence>
<sequence length="635" mass="72600">MVAVSGDDTWVEVQHRTFTLWLNTQLAKRPEIAPASDIVSGLSDGIKLIQLLEIISDEPLGRFNKTPRLRVQKAENVNVALDFIRSKHIPLTNIGAEDLIDGNLKLMCGLLWTLILRFTIADINVDGLTAKEGLLLWCQRKTMDYADVDVRNFTSSWTDGLAFCALLHRYRPDLLNYHTLDKSDHRGNMKLAFDLAEEHIGISKLLEVEDVCDVIKPDERSVMTYIAQYFHAFSHLDKVETAGRRIEKFADTMCSAWTMQNDYESRMKKLYKSINSLRRAWQAASFTGAYDDAKEQSNAFHEFKNNIKRSWTKEKMALESLLGNIQTKLKTYGLKNYLPPDGYHLTDLDSLWQTLLEEEATRSRAINSKIRDIKESLRKNFAQQANEFAKMMQTLSTELSTLDGDLEDQLETAANLVEHLEPLQYVLTDLHAASDECLAANVEENDYTIHTYEDMEFEFRLARDSIQKKYKFIENQIIARSKSNITAGQLEEIDSVFRHFDKSGMNVLQGASEFPAALASLGLTYDEEELKQILSRIGRRDETVDWEAFLNFMIEELEDQNTPEQVLNAFRDVADGKPYVTELDLRESLIPETAAEFLLRSLPVVASEDREPGDEEQGDGLDYITYMAEKINFGD</sequence>
<dbReference type="InterPro" id="IPR036872">
    <property type="entry name" value="CH_dom_sf"/>
</dbReference>
<dbReference type="Pfam" id="PF00307">
    <property type="entry name" value="CH"/>
    <property type="match status" value="2"/>
</dbReference>
<dbReference type="Gene3D" id="1.10.238.10">
    <property type="entry name" value="EF-hand"/>
    <property type="match status" value="2"/>
</dbReference>
<dbReference type="AlphaFoldDB" id="R4XCM1"/>
<keyword evidence="3" id="KW-0009">Actin-binding</keyword>
<dbReference type="FunFam" id="1.10.418.10:FF:000077">
    <property type="entry name" value="Related to alpha-actinin"/>
    <property type="match status" value="1"/>
</dbReference>
<dbReference type="FunFam" id="1.10.418.10:FF:000030">
    <property type="entry name" value="Related to alpha-actinin"/>
    <property type="match status" value="1"/>
</dbReference>